<evidence type="ECO:0000313" key="2">
    <source>
        <dbReference type="Proteomes" id="UP001232117"/>
    </source>
</evidence>
<name>A0ABY8N6T0_9FLAO</name>
<keyword evidence="2" id="KW-1185">Reference proteome</keyword>
<accession>A0ABY8N6T0</accession>
<sequence length="177" mass="20053">MKKLITTICLFSFLLSFSQDQKIATSKKYEIKGNAFLLLAGALDSSYERYLNDNSSYGASIFIAYDKDLDKKFSLTPYYRVYFGNKKVSGFFVEGFGMINNYKTKAYTLENMNYVALRNATVNDFALGFTLGGKWITKSGVIFELNAGLGRNLFYKEDNVDRMEFIGRGGIGIGYQF</sequence>
<evidence type="ECO:0000313" key="1">
    <source>
        <dbReference type="EMBL" id="WGK95357.1"/>
    </source>
</evidence>
<dbReference type="Proteomes" id="UP001232117">
    <property type="component" value="Chromosome"/>
</dbReference>
<dbReference type="RefSeq" id="WP_264534035.1">
    <property type="nucleotide sequence ID" value="NZ_CP092332.1"/>
</dbReference>
<reference evidence="1 2" key="2">
    <citation type="submission" date="2023-06" db="EMBL/GenBank/DDBJ databases">
        <title>Complete Genome Sequence of Flavobacterium keumense K3R-10.</title>
        <authorList>
            <person name="Jeong H."/>
            <person name="Jhang S.Y."/>
            <person name="Kim J.N."/>
        </authorList>
    </citation>
    <scope>NUCLEOTIDE SEQUENCE [LARGE SCALE GENOMIC DNA]</scope>
    <source>
        <strain evidence="1 2">K3R-10</strain>
    </source>
</reference>
<gene>
    <name evidence="1" type="ORF">MG292_03750</name>
</gene>
<organism evidence="1 2">
    <name type="scientific">Flavobacterium keumense</name>
    <dbReference type="NCBI Taxonomy" id="1306518"/>
    <lineage>
        <taxon>Bacteria</taxon>
        <taxon>Pseudomonadati</taxon>
        <taxon>Bacteroidota</taxon>
        <taxon>Flavobacteriia</taxon>
        <taxon>Flavobacteriales</taxon>
        <taxon>Flavobacteriaceae</taxon>
        <taxon>Flavobacterium</taxon>
    </lineage>
</organism>
<protein>
    <submittedName>
        <fullName evidence="1">DUF3575 domain-containing protein</fullName>
    </submittedName>
</protein>
<reference evidence="1 2" key="1">
    <citation type="submission" date="2022-02" db="EMBL/GenBank/DDBJ databases">
        <authorList>
            <person name="Cha I.-T."/>
            <person name="Lee K.-E."/>
            <person name="Park S.-J."/>
        </authorList>
    </citation>
    <scope>NUCLEOTIDE SEQUENCE [LARGE SCALE GENOMIC DNA]</scope>
    <source>
        <strain evidence="1 2">K3R-10</strain>
    </source>
</reference>
<proteinExistence type="predicted"/>
<dbReference type="EMBL" id="CP092332">
    <property type="protein sequence ID" value="WGK95357.1"/>
    <property type="molecule type" value="Genomic_DNA"/>
</dbReference>